<dbReference type="AlphaFoldDB" id="A0A928DNP3"/>
<organism evidence="2 3">
    <name type="scientific">Candidatus Avelusimicrobium gallicola</name>
    <dbReference type="NCBI Taxonomy" id="2562704"/>
    <lineage>
        <taxon>Bacteria</taxon>
        <taxon>Pseudomonadati</taxon>
        <taxon>Elusimicrobiota</taxon>
        <taxon>Elusimicrobia</taxon>
        <taxon>Elusimicrobiales</taxon>
        <taxon>Elusimicrobiaceae</taxon>
        <taxon>Candidatus Avelusimicrobium</taxon>
    </lineage>
</organism>
<name>A0A928DNP3_9BACT</name>
<accession>A0A928DNP3</accession>
<protein>
    <submittedName>
        <fullName evidence="2">Uncharacterized protein</fullName>
    </submittedName>
</protein>
<keyword evidence="1" id="KW-1133">Transmembrane helix</keyword>
<dbReference type="EMBL" id="SUVG01000001">
    <property type="protein sequence ID" value="MBE6420571.1"/>
    <property type="molecule type" value="Genomic_DNA"/>
</dbReference>
<keyword evidence="1" id="KW-0472">Membrane</keyword>
<feature type="transmembrane region" description="Helical" evidence="1">
    <location>
        <begin position="15"/>
        <end position="36"/>
    </location>
</feature>
<dbReference type="Proteomes" id="UP000725649">
    <property type="component" value="Unassembled WGS sequence"/>
</dbReference>
<evidence type="ECO:0000256" key="1">
    <source>
        <dbReference type="SAM" id="Phobius"/>
    </source>
</evidence>
<reference evidence="2" key="1">
    <citation type="submission" date="2019-04" db="EMBL/GenBank/DDBJ databases">
        <title>Evolution of Biomass-Degrading Anaerobic Consortia Revealed by Metagenomics.</title>
        <authorList>
            <person name="Peng X."/>
        </authorList>
    </citation>
    <scope>NUCLEOTIDE SEQUENCE</scope>
    <source>
        <strain evidence="2">SIG66</strain>
    </source>
</reference>
<proteinExistence type="predicted"/>
<gene>
    <name evidence="2" type="ORF">E7027_00240</name>
</gene>
<comment type="caution">
    <text evidence="2">The sequence shown here is derived from an EMBL/GenBank/DDBJ whole genome shotgun (WGS) entry which is preliminary data.</text>
</comment>
<evidence type="ECO:0000313" key="2">
    <source>
        <dbReference type="EMBL" id="MBE6420571.1"/>
    </source>
</evidence>
<sequence>MKKRIWSLNKKGQTAVEYIVVAAGLFSAIISFYVLYSHLVPQQFDQGAKVILMEYDGSR</sequence>
<evidence type="ECO:0000313" key="3">
    <source>
        <dbReference type="Proteomes" id="UP000725649"/>
    </source>
</evidence>
<keyword evidence="1" id="KW-0812">Transmembrane</keyword>